<dbReference type="RefSeq" id="WP_237262092.1">
    <property type="nucleotide sequence ID" value="NZ_AP024202.1"/>
</dbReference>
<accession>A0ABN6CTX9</accession>
<keyword evidence="1" id="KW-0732">Signal</keyword>
<reference evidence="2" key="1">
    <citation type="journal article" date="2022" name="Arch. Microbiol.">
        <title>Thiomicrorhabdus immobilis sp. nov., a mesophilic sulfur-oxidizing bacterium isolated from sediment of a brackish lake in northern Japan.</title>
        <authorList>
            <person name="Kojima H."/>
            <person name="Mochizuki J."/>
            <person name="Kanda M."/>
            <person name="Watanabe T."/>
            <person name="Fukui M."/>
        </authorList>
    </citation>
    <scope>NUCLEOTIDE SEQUENCE</scope>
    <source>
        <strain evidence="2">Am19</strain>
    </source>
</reference>
<dbReference type="EMBL" id="AP024202">
    <property type="protein sequence ID" value="BCN92391.1"/>
    <property type="molecule type" value="Genomic_DNA"/>
</dbReference>
<keyword evidence="3" id="KW-1185">Reference proteome</keyword>
<evidence type="ECO:0000313" key="2">
    <source>
        <dbReference type="EMBL" id="BCN92391.1"/>
    </source>
</evidence>
<dbReference type="Proteomes" id="UP001054820">
    <property type="component" value="Chromosome"/>
</dbReference>
<feature type="signal peptide" evidence="1">
    <location>
        <begin position="1"/>
        <end position="18"/>
    </location>
</feature>
<gene>
    <name evidence="2" type="ORF">THMIRHAM_01760</name>
</gene>
<organism evidence="2 3">
    <name type="scientific">Thiomicrorhabdus immobilis</name>
    <dbReference type="NCBI Taxonomy" id="2791037"/>
    <lineage>
        <taxon>Bacteria</taxon>
        <taxon>Pseudomonadati</taxon>
        <taxon>Pseudomonadota</taxon>
        <taxon>Gammaproteobacteria</taxon>
        <taxon>Thiotrichales</taxon>
        <taxon>Piscirickettsiaceae</taxon>
        <taxon>Thiomicrorhabdus</taxon>
    </lineage>
</organism>
<sequence length="168" mass="19091">MKTFIASIMVLLAFSAQAESEQTQSIEPQTLHVQSFEDQWEKPIELNQQVKWLVISQAKDAGKVVKESFDTLQLADLNQYQLLYIADISGMPGFVTKMFALPKMRDNAFRMALIKQEGLLNKMQIAGLDKEFVTVLTLDGLKVRNTQVFRDQATFTSFLQTQVLKIAK</sequence>
<proteinExistence type="predicted"/>
<protein>
    <submittedName>
        <fullName evidence="2">Uncharacterized protein</fullName>
    </submittedName>
</protein>
<evidence type="ECO:0000256" key="1">
    <source>
        <dbReference type="SAM" id="SignalP"/>
    </source>
</evidence>
<evidence type="ECO:0000313" key="3">
    <source>
        <dbReference type="Proteomes" id="UP001054820"/>
    </source>
</evidence>
<name>A0ABN6CTX9_9GAMM</name>
<feature type="chain" id="PRO_5047278888" evidence="1">
    <location>
        <begin position="19"/>
        <end position="168"/>
    </location>
</feature>